<gene>
    <name evidence="2" type="ORF">D3873_10575</name>
</gene>
<proteinExistence type="predicted"/>
<dbReference type="AlphaFoldDB" id="A0A385YXH2"/>
<evidence type="ECO:0000313" key="3">
    <source>
        <dbReference type="Proteomes" id="UP000265725"/>
    </source>
</evidence>
<reference evidence="3" key="1">
    <citation type="submission" date="2018-09" db="EMBL/GenBank/DDBJ databases">
        <authorList>
            <person name="Zhu H."/>
        </authorList>
    </citation>
    <scope>NUCLEOTIDE SEQUENCE [LARGE SCALE GENOMIC DNA]</scope>
    <source>
        <strain evidence="3">K2R23-3</strain>
    </source>
</reference>
<sequence length="175" mass="20024">MKKWIANLVMMVALLAISIYAYTNFIAENNSNDLAKVFDEANEIYQDASIVVRAEFPKEYDVIDNGSKKAVYDINILEVLKNDSKVAIARNDTIPFSQHFSYTDSSSGNETFLLKKDEHDIKTGEYLLFLNTYEQNGSNEFVSNTPNHLYQKITDGRYQNIRGSSLKILNLQNLY</sequence>
<protein>
    <submittedName>
        <fullName evidence="2">Uncharacterized protein</fullName>
    </submittedName>
</protein>
<evidence type="ECO:0000256" key="1">
    <source>
        <dbReference type="SAM" id="SignalP"/>
    </source>
</evidence>
<dbReference type="KEGG" id="paek:D3873_10575"/>
<dbReference type="EMBL" id="CP032418">
    <property type="protein sequence ID" value="AYC30273.1"/>
    <property type="molecule type" value="Genomic_DNA"/>
</dbReference>
<feature type="chain" id="PRO_5039583508" evidence="1">
    <location>
        <begin position="22"/>
        <end position="175"/>
    </location>
</feature>
<dbReference type="RefSeq" id="WP_119883990.1">
    <property type="nucleotide sequence ID" value="NZ_CP032418.1"/>
</dbReference>
<organism evidence="2 3">
    <name type="scientific">Paenisporosarcina cavernae</name>
    <dbReference type="NCBI Taxonomy" id="2320858"/>
    <lineage>
        <taxon>Bacteria</taxon>
        <taxon>Bacillati</taxon>
        <taxon>Bacillota</taxon>
        <taxon>Bacilli</taxon>
        <taxon>Bacillales</taxon>
        <taxon>Caryophanaceae</taxon>
        <taxon>Paenisporosarcina</taxon>
    </lineage>
</organism>
<evidence type="ECO:0000313" key="2">
    <source>
        <dbReference type="EMBL" id="AYC30273.1"/>
    </source>
</evidence>
<keyword evidence="1" id="KW-0732">Signal</keyword>
<name>A0A385YXH2_9BACL</name>
<feature type="signal peptide" evidence="1">
    <location>
        <begin position="1"/>
        <end position="21"/>
    </location>
</feature>
<dbReference type="OrthoDB" id="2476631at2"/>
<keyword evidence="3" id="KW-1185">Reference proteome</keyword>
<accession>A0A385YXH2</accession>
<dbReference type="Proteomes" id="UP000265725">
    <property type="component" value="Chromosome"/>
</dbReference>